<dbReference type="Proteomes" id="UP000767327">
    <property type="component" value="Unassembled WGS sequence"/>
</dbReference>
<feature type="transmembrane region" description="Helical" evidence="2">
    <location>
        <begin position="7"/>
        <end position="27"/>
    </location>
</feature>
<proteinExistence type="predicted"/>
<dbReference type="SUPFAM" id="SSF50891">
    <property type="entry name" value="Cyclophilin-like"/>
    <property type="match status" value="1"/>
</dbReference>
<organism evidence="4 5">
    <name type="scientific">Bifidobacterium crudilactis</name>
    <dbReference type="NCBI Taxonomy" id="327277"/>
    <lineage>
        <taxon>Bacteria</taxon>
        <taxon>Bacillati</taxon>
        <taxon>Actinomycetota</taxon>
        <taxon>Actinomycetes</taxon>
        <taxon>Bifidobacteriales</taxon>
        <taxon>Bifidobacteriaceae</taxon>
        <taxon>Bifidobacterium</taxon>
    </lineage>
</organism>
<dbReference type="Gene3D" id="2.40.100.20">
    <property type="match status" value="1"/>
</dbReference>
<dbReference type="EMBL" id="JAAXZR010000016">
    <property type="protein sequence ID" value="NLT79386.1"/>
    <property type="molecule type" value="Genomic_DNA"/>
</dbReference>
<evidence type="ECO:0000256" key="2">
    <source>
        <dbReference type="SAM" id="Phobius"/>
    </source>
</evidence>
<dbReference type="RefSeq" id="WP_273173180.1">
    <property type="nucleotide sequence ID" value="NZ_JAAXZR010000016.1"/>
</dbReference>
<reference evidence="4" key="2">
    <citation type="submission" date="2020-01" db="EMBL/GenBank/DDBJ databases">
        <authorList>
            <person name="Campanaro S."/>
        </authorList>
    </citation>
    <scope>NUCLEOTIDE SEQUENCE</scope>
    <source>
        <strain evidence="4">AS01afH2WH_6</strain>
    </source>
</reference>
<evidence type="ECO:0000259" key="3">
    <source>
        <dbReference type="Pfam" id="PF18050"/>
    </source>
</evidence>
<dbReference type="InterPro" id="IPR029000">
    <property type="entry name" value="Cyclophilin-like_dom_sf"/>
</dbReference>
<dbReference type="AlphaFoldDB" id="A0A971ICK2"/>
<comment type="caution">
    <text evidence="4">The sequence shown here is derived from an EMBL/GenBank/DDBJ whole genome shotgun (WGS) entry which is preliminary data.</text>
</comment>
<accession>A0A971ICK2</accession>
<evidence type="ECO:0000256" key="1">
    <source>
        <dbReference type="SAM" id="MobiDB-lite"/>
    </source>
</evidence>
<keyword evidence="2" id="KW-1133">Transmembrane helix</keyword>
<keyword evidence="2" id="KW-0472">Membrane</keyword>
<sequence length="191" mass="20016">MKTSRKVILGGVIVVAVVVIIGVLMWMRGGSPNESVDSTIQSTSTSQSSAESQTQSHSQSGSDEGAATLEHISVTIGGQQYAAALYDNAAGRDLANRLPLTMSFRDFGSGFDEKIGDLPSALSTEGMNNSDNGDPGEIGYWSPQPRVVLYTGEVGEYSGIHIIGRFDDPSAAVAAIGRQSGEFSATIQQAQ</sequence>
<feature type="domain" description="Cyclophilin-like" evidence="3">
    <location>
        <begin position="74"/>
        <end position="188"/>
    </location>
</feature>
<feature type="region of interest" description="Disordered" evidence="1">
    <location>
        <begin position="34"/>
        <end position="65"/>
    </location>
</feature>
<feature type="compositionally biased region" description="Low complexity" evidence="1">
    <location>
        <begin position="35"/>
        <end position="60"/>
    </location>
</feature>
<name>A0A971ICK2_9BIFI</name>
<evidence type="ECO:0000313" key="4">
    <source>
        <dbReference type="EMBL" id="NLT79386.1"/>
    </source>
</evidence>
<keyword evidence="2" id="KW-0812">Transmembrane</keyword>
<reference evidence="4" key="1">
    <citation type="journal article" date="2020" name="Biotechnol. Biofuels">
        <title>New insights from the biogas microbiome by comprehensive genome-resolved metagenomics of nearly 1600 species originating from multiple anaerobic digesters.</title>
        <authorList>
            <person name="Campanaro S."/>
            <person name="Treu L."/>
            <person name="Rodriguez-R L.M."/>
            <person name="Kovalovszki A."/>
            <person name="Ziels R.M."/>
            <person name="Maus I."/>
            <person name="Zhu X."/>
            <person name="Kougias P.G."/>
            <person name="Basile A."/>
            <person name="Luo G."/>
            <person name="Schluter A."/>
            <person name="Konstantinidis K.T."/>
            <person name="Angelidaki I."/>
        </authorList>
    </citation>
    <scope>NUCLEOTIDE SEQUENCE</scope>
    <source>
        <strain evidence="4">AS01afH2WH_6</strain>
    </source>
</reference>
<protein>
    <recommendedName>
        <fullName evidence="3">Cyclophilin-like domain-containing protein</fullName>
    </recommendedName>
</protein>
<dbReference type="Pfam" id="PF18050">
    <property type="entry name" value="Cyclophil_like2"/>
    <property type="match status" value="1"/>
</dbReference>
<gene>
    <name evidence="4" type="ORF">GXW98_03755</name>
</gene>
<dbReference type="InterPro" id="IPR041183">
    <property type="entry name" value="Cyclophilin-like"/>
</dbReference>
<evidence type="ECO:0000313" key="5">
    <source>
        <dbReference type="Proteomes" id="UP000767327"/>
    </source>
</evidence>